<keyword evidence="5 8" id="KW-1133">Transmembrane helix</keyword>
<evidence type="ECO:0000259" key="9">
    <source>
        <dbReference type="PROSITE" id="PS50850"/>
    </source>
</evidence>
<comment type="caution">
    <text evidence="8">Lacks conserved residue(s) required for the propagation of feature annotation.</text>
</comment>
<accession>A0A6J3IMC7</accession>
<evidence type="ECO:0000256" key="2">
    <source>
        <dbReference type="ARBA" id="ARBA00009657"/>
    </source>
</evidence>
<keyword evidence="6 8" id="KW-0472">Membrane</keyword>
<keyword evidence="3" id="KW-1003">Cell membrane</keyword>
<protein>
    <recommendedName>
        <fullName evidence="8">Solute carrier organic anion transporter family member</fullName>
    </recommendedName>
</protein>
<feature type="transmembrane region" description="Helical" evidence="8">
    <location>
        <begin position="68"/>
        <end position="89"/>
    </location>
</feature>
<feature type="transmembrane region" description="Helical" evidence="8">
    <location>
        <begin position="595"/>
        <end position="618"/>
    </location>
</feature>
<feature type="transmembrane region" description="Helical" evidence="8">
    <location>
        <begin position="310"/>
        <end position="328"/>
    </location>
</feature>
<dbReference type="Gene3D" id="1.20.1250.20">
    <property type="entry name" value="MFS general substrate transporter like domains"/>
    <property type="match status" value="2"/>
</dbReference>
<name>A0A6J3IMC7_SAPAP</name>
<dbReference type="InterPro" id="IPR036259">
    <property type="entry name" value="MFS_trans_sf"/>
</dbReference>
<dbReference type="Pfam" id="PF07648">
    <property type="entry name" value="Kazal_2"/>
    <property type="match status" value="1"/>
</dbReference>
<keyword evidence="8" id="KW-0406">Ion transport</keyword>
<keyword evidence="8" id="KW-0813">Transport</keyword>
<evidence type="ECO:0000256" key="1">
    <source>
        <dbReference type="ARBA" id="ARBA00004651"/>
    </source>
</evidence>
<organism evidence="11 12">
    <name type="scientific">Sapajus apella</name>
    <name type="common">Brown-capped capuchin</name>
    <name type="synonym">Cebus apella</name>
    <dbReference type="NCBI Taxonomy" id="9515"/>
    <lineage>
        <taxon>Eukaryota</taxon>
        <taxon>Metazoa</taxon>
        <taxon>Chordata</taxon>
        <taxon>Craniata</taxon>
        <taxon>Vertebrata</taxon>
        <taxon>Euteleostomi</taxon>
        <taxon>Mammalia</taxon>
        <taxon>Eutheria</taxon>
        <taxon>Euarchontoglires</taxon>
        <taxon>Primates</taxon>
        <taxon>Haplorrhini</taxon>
        <taxon>Platyrrhini</taxon>
        <taxon>Cebidae</taxon>
        <taxon>Cebinae</taxon>
        <taxon>Sapajus</taxon>
    </lineage>
</organism>
<evidence type="ECO:0000256" key="3">
    <source>
        <dbReference type="ARBA" id="ARBA00022475"/>
    </source>
</evidence>
<dbReference type="SUPFAM" id="SSF100895">
    <property type="entry name" value="Kazal-type serine protease inhibitors"/>
    <property type="match status" value="1"/>
</dbReference>
<sequence length="643" mass="71133">MFLAALSFSHIARTLSSSIMKSSITQIERRFGISSSLAGLIDGGFDIGNCLVILFVSYFGSKLHRPKIIGIGSFFTGIGSIFIALPHFFMGYYRYSKETNINSSENSTSTLFTCLINQTLSLNRTSSEIVGKGCGKEPGSHMWIYVFVGNVICGIGETPIMPLGFSYIDDFAKEGHSSFYVGILKGMSAIGPIVGFTIGSVFAKMYVDIGYVDLSTIRITPKDSRWVGAWWLGFLVSGLLSIISSIPFFFLPQNPNKPQKGRQDLVFVHVLKTNEERNQTPNLPNRGKNVTENVTGFIQSLKSILVNPRYILLILSIMLHLSSLFGNFTYILKYEEQQYGRTASQGNLLLGLTTVPCMAMGMYLGGYVIKKFQLTLSGIAKFSFFSATISFFFQLSHFALMCENKSVAGLTVSYDGNNPGASHLEVPLSYCNSECNCDESQWEPVCGNNGITYQSPCLAGCKSSSGNKNPIVFYDCPCVEVPGLRSRNYSASLGECPRSDACARKFYIYIIMQALIYFFFGLGGPSNIILTVRLVQPELKSLAVGFHTMLLRSVGGLLAPIYFGALIDRTCMKWSSDSCGRQGSCRIYNSTLFGWFYYSLTVGLIFLALVLQIILIYAMKKKYQEKETSFSENGRKVIHEANL</sequence>
<dbReference type="PANTHER" id="PTHR11388:SF89">
    <property type="entry name" value="SOLUTE CARRIER ORGANIC ANION TRANSPORTER FAMILY MEMBER 1B3"/>
    <property type="match status" value="1"/>
</dbReference>
<evidence type="ECO:0000313" key="11">
    <source>
        <dbReference type="Proteomes" id="UP000504640"/>
    </source>
</evidence>
<dbReference type="PROSITE" id="PS51465">
    <property type="entry name" value="KAZAL_2"/>
    <property type="match status" value="1"/>
</dbReference>
<dbReference type="RefSeq" id="XP_032143678.1">
    <property type="nucleotide sequence ID" value="XM_032287787.1"/>
</dbReference>
<dbReference type="InterPro" id="IPR004156">
    <property type="entry name" value="OATP"/>
</dbReference>
<evidence type="ECO:0000256" key="4">
    <source>
        <dbReference type="ARBA" id="ARBA00022692"/>
    </source>
</evidence>
<dbReference type="SUPFAM" id="SSF103473">
    <property type="entry name" value="MFS general substrate transporter"/>
    <property type="match status" value="1"/>
</dbReference>
<feature type="transmembrane region" description="Helical" evidence="8">
    <location>
        <begin position="542"/>
        <end position="567"/>
    </location>
</feature>
<keyword evidence="11" id="KW-1185">Reference proteome</keyword>
<keyword evidence="7" id="KW-1015">Disulfide bond</keyword>
<evidence type="ECO:0000256" key="7">
    <source>
        <dbReference type="ARBA" id="ARBA00023157"/>
    </source>
</evidence>
<feature type="transmembrane region" description="Helical" evidence="8">
    <location>
        <begin position="189"/>
        <end position="207"/>
    </location>
</feature>
<dbReference type="Pfam" id="PF03137">
    <property type="entry name" value="OATP"/>
    <property type="match status" value="1"/>
</dbReference>
<keyword evidence="4 8" id="KW-0812">Transmembrane</keyword>
<dbReference type="Gene3D" id="3.30.60.30">
    <property type="match status" value="1"/>
</dbReference>
<dbReference type="GO" id="GO:0015125">
    <property type="term" value="F:bile acid transmembrane transporter activity"/>
    <property type="evidence" value="ECO:0007669"/>
    <property type="project" value="TreeGrafter"/>
</dbReference>
<dbReference type="InterPro" id="IPR036058">
    <property type="entry name" value="Kazal_dom_sf"/>
</dbReference>
<dbReference type="InterPro" id="IPR020846">
    <property type="entry name" value="MFS_dom"/>
</dbReference>
<feature type="domain" description="Kazal-like" evidence="10">
    <location>
        <begin position="425"/>
        <end position="480"/>
    </location>
</feature>
<dbReference type="AlphaFoldDB" id="A0A6J3IMC7"/>
<feature type="transmembrane region" description="Helical" evidence="8">
    <location>
        <begin position="142"/>
        <end position="168"/>
    </location>
</feature>
<evidence type="ECO:0000256" key="5">
    <source>
        <dbReference type="ARBA" id="ARBA00022989"/>
    </source>
</evidence>
<dbReference type="GO" id="GO:0015347">
    <property type="term" value="F:sodium-independent organic anion transmembrane transporter activity"/>
    <property type="evidence" value="ECO:0007669"/>
    <property type="project" value="TreeGrafter"/>
</dbReference>
<dbReference type="PROSITE" id="PS50850">
    <property type="entry name" value="MFS"/>
    <property type="match status" value="1"/>
</dbReference>
<dbReference type="GO" id="GO:0006811">
    <property type="term" value="P:monoatomic ion transport"/>
    <property type="evidence" value="ECO:0007669"/>
    <property type="project" value="UniProtKB-KW"/>
</dbReference>
<reference evidence="12" key="1">
    <citation type="submission" date="2025-08" db="UniProtKB">
        <authorList>
            <consortium name="RefSeq"/>
        </authorList>
    </citation>
    <scope>IDENTIFICATION</scope>
    <source>
        <tissue evidence="12">Blood</tissue>
    </source>
</reference>
<proteinExistence type="inferred from homology"/>
<dbReference type="NCBIfam" id="TIGR00805">
    <property type="entry name" value="oat"/>
    <property type="match status" value="1"/>
</dbReference>
<dbReference type="SMART" id="SM00280">
    <property type="entry name" value="KAZAL"/>
    <property type="match status" value="1"/>
</dbReference>
<evidence type="ECO:0000256" key="6">
    <source>
        <dbReference type="ARBA" id="ARBA00023136"/>
    </source>
</evidence>
<dbReference type="Proteomes" id="UP000504640">
    <property type="component" value="Unplaced"/>
</dbReference>
<feature type="transmembrane region" description="Helical" evidence="8">
    <location>
        <begin position="227"/>
        <end position="251"/>
    </location>
</feature>
<evidence type="ECO:0000313" key="12">
    <source>
        <dbReference type="RefSeq" id="XP_032143678.1"/>
    </source>
</evidence>
<feature type="transmembrane region" description="Helical" evidence="8">
    <location>
        <begin position="506"/>
        <end position="530"/>
    </location>
</feature>
<feature type="transmembrane region" description="Helical" evidence="8">
    <location>
        <begin position="348"/>
        <end position="369"/>
    </location>
</feature>
<dbReference type="GeneID" id="116557966"/>
<evidence type="ECO:0000256" key="8">
    <source>
        <dbReference type="RuleBase" id="RU362056"/>
    </source>
</evidence>
<gene>
    <name evidence="12" type="primary">LOC116557966</name>
</gene>
<dbReference type="GO" id="GO:0043252">
    <property type="term" value="P:sodium-independent organic anion transport"/>
    <property type="evidence" value="ECO:0007669"/>
    <property type="project" value="TreeGrafter"/>
</dbReference>
<feature type="transmembrane region" description="Helical" evidence="8">
    <location>
        <begin position="33"/>
        <end position="56"/>
    </location>
</feature>
<feature type="domain" description="Major facilitator superfamily (MFS) profile" evidence="9">
    <location>
        <begin position="1"/>
        <end position="620"/>
    </location>
</feature>
<dbReference type="PANTHER" id="PTHR11388">
    <property type="entry name" value="ORGANIC ANION TRANSPORTER"/>
    <property type="match status" value="1"/>
</dbReference>
<dbReference type="GO" id="GO:0016323">
    <property type="term" value="C:basolateral plasma membrane"/>
    <property type="evidence" value="ECO:0007669"/>
    <property type="project" value="TreeGrafter"/>
</dbReference>
<evidence type="ECO:0000259" key="10">
    <source>
        <dbReference type="PROSITE" id="PS51465"/>
    </source>
</evidence>
<dbReference type="InterPro" id="IPR002350">
    <property type="entry name" value="Kazal_dom"/>
</dbReference>
<comment type="similarity">
    <text evidence="2 8">Belongs to the organo anion transporter (TC 2.A.60) family.</text>
</comment>
<comment type="subcellular location">
    <subcellularLocation>
        <location evidence="1 8">Cell membrane</location>
        <topology evidence="1 8">Multi-pass membrane protein</topology>
    </subcellularLocation>
</comment>